<protein>
    <recommendedName>
        <fullName evidence="3">DUF559 domain-containing protein</fullName>
    </recommendedName>
</protein>
<dbReference type="SUPFAM" id="SSF52980">
    <property type="entry name" value="Restriction endonuclease-like"/>
    <property type="match status" value="1"/>
</dbReference>
<dbReference type="Gene3D" id="3.40.960.10">
    <property type="entry name" value="VSR Endonuclease"/>
    <property type="match status" value="1"/>
</dbReference>
<keyword evidence="2" id="KW-1185">Reference proteome</keyword>
<gene>
    <name evidence="1" type="ORF">MU0050_000228</name>
</gene>
<dbReference type="RefSeq" id="WP_316513740.1">
    <property type="nucleotide sequence ID" value="NZ_OY726395.1"/>
</dbReference>
<name>A0ABM9M8D3_9MYCO</name>
<dbReference type="EMBL" id="OY726395">
    <property type="protein sequence ID" value="CAJ1578877.1"/>
    <property type="molecule type" value="Genomic_DNA"/>
</dbReference>
<evidence type="ECO:0008006" key="3">
    <source>
        <dbReference type="Google" id="ProtNLM"/>
    </source>
</evidence>
<accession>A0ABM9M8D3</accession>
<reference evidence="1 2" key="1">
    <citation type="submission" date="2023-08" db="EMBL/GenBank/DDBJ databases">
        <authorList>
            <person name="Folkvardsen B D."/>
            <person name="Norman A."/>
        </authorList>
    </citation>
    <scope>NUCLEOTIDE SEQUENCE [LARGE SCALE GENOMIC DNA]</scope>
    <source>
        <strain evidence="1 2">Mu0050</strain>
    </source>
</reference>
<evidence type="ECO:0000313" key="2">
    <source>
        <dbReference type="Proteomes" id="UP001190466"/>
    </source>
</evidence>
<evidence type="ECO:0000313" key="1">
    <source>
        <dbReference type="EMBL" id="CAJ1578877.1"/>
    </source>
</evidence>
<dbReference type="InterPro" id="IPR011335">
    <property type="entry name" value="Restrct_endonuc-II-like"/>
</dbReference>
<sequence length="312" mass="35039">MPVGNHAPMTEIFLGREAVGDGLRQRDLRRFYRSVFRGVHAPKWAALTLQDRTTAAWLATDRTGVIAGIAASALHGAEWVKDTEPIEVLAGDRRGQPGLIVRRDRIGDDERTVIAGLPVTTPARTAFDLGRHLKRPEALARMDALMRAAPYAVDDVQALAARYGPVRGVRQLRELLPLVDAGAASLPESRLRLRLIDDGLPVPETQIAVYADEGWLVGYLDMGWRGIKLAVEYDGDQHRTDRRQYVRDIRRLPLMESLGWEVVRVVKEDRPAEVLQRVRAAYLRLTDVETDDFAEVTRKNWPKREFGREGAA</sequence>
<dbReference type="Proteomes" id="UP001190466">
    <property type="component" value="Chromosome"/>
</dbReference>
<proteinExistence type="predicted"/>
<organism evidence="1 2">
    <name type="scientific">[Mycobacterium] wendilense</name>
    <dbReference type="NCBI Taxonomy" id="3064284"/>
    <lineage>
        <taxon>Bacteria</taxon>
        <taxon>Bacillati</taxon>
        <taxon>Actinomycetota</taxon>
        <taxon>Actinomycetes</taxon>
        <taxon>Mycobacteriales</taxon>
        <taxon>Mycobacteriaceae</taxon>
        <taxon>Mycolicibacter</taxon>
    </lineage>
</organism>